<protein>
    <submittedName>
        <fullName evidence="1">Uncharacterized protein</fullName>
    </submittedName>
</protein>
<reference evidence="1 2" key="1">
    <citation type="submission" date="2024-01" db="EMBL/GenBank/DDBJ databases">
        <title>A draft genome for the cacao thread blight pathogen Marasmiellus scandens.</title>
        <authorList>
            <person name="Baruah I.K."/>
            <person name="Leung J."/>
            <person name="Bukari Y."/>
            <person name="Amoako-Attah I."/>
            <person name="Meinhardt L.W."/>
            <person name="Bailey B.A."/>
            <person name="Cohen S.P."/>
        </authorList>
    </citation>
    <scope>NUCLEOTIDE SEQUENCE [LARGE SCALE GENOMIC DNA]</scope>
    <source>
        <strain evidence="1 2">GH-19</strain>
    </source>
</reference>
<accession>A0ABR1JV65</accession>
<dbReference type="Proteomes" id="UP001498398">
    <property type="component" value="Unassembled WGS sequence"/>
</dbReference>
<organism evidence="1 2">
    <name type="scientific">Marasmiellus scandens</name>
    <dbReference type="NCBI Taxonomy" id="2682957"/>
    <lineage>
        <taxon>Eukaryota</taxon>
        <taxon>Fungi</taxon>
        <taxon>Dikarya</taxon>
        <taxon>Basidiomycota</taxon>
        <taxon>Agaricomycotina</taxon>
        <taxon>Agaricomycetes</taxon>
        <taxon>Agaricomycetidae</taxon>
        <taxon>Agaricales</taxon>
        <taxon>Marasmiineae</taxon>
        <taxon>Omphalotaceae</taxon>
        <taxon>Marasmiellus</taxon>
    </lineage>
</organism>
<proteinExistence type="predicted"/>
<dbReference type="EMBL" id="JBANRG010000003">
    <property type="protein sequence ID" value="KAK7468241.1"/>
    <property type="molecule type" value="Genomic_DNA"/>
</dbReference>
<evidence type="ECO:0000313" key="2">
    <source>
        <dbReference type="Proteomes" id="UP001498398"/>
    </source>
</evidence>
<comment type="caution">
    <text evidence="1">The sequence shown here is derived from an EMBL/GenBank/DDBJ whole genome shotgun (WGS) entry which is preliminary data.</text>
</comment>
<gene>
    <name evidence="1" type="ORF">VKT23_002750</name>
</gene>
<keyword evidence="2" id="KW-1185">Reference proteome</keyword>
<name>A0ABR1JV65_9AGAR</name>
<evidence type="ECO:0000313" key="1">
    <source>
        <dbReference type="EMBL" id="KAK7468241.1"/>
    </source>
</evidence>
<sequence>MPLPKVFTQGLYLMLSSTDTRREDHEDGHGHLDWLYPWDFQGGETRWDHSHVAFGLVITDVLVMTPAMVITSYNQRNDFGYSWL</sequence>